<name>A0A7C4LMI8_9PLAN</name>
<dbReference type="Pfam" id="PF08305">
    <property type="entry name" value="NPCBM"/>
    <property type="match status" value="1"/>
</dbReference>
<evidence type="ECO:0000256" key="1">
    <source>
        <dbReference type="SAM" id="SignalP"/>
    </source>
</evidence>
<dbReference type="InterPro" id="IPR038637">
    <property type="entry name" value="NPCBM_sf"/>
</dbReference>
<feature type="domain" description="Glycosyl hydrolase family 98 putative carbohydrate-binding module" evidence="2">
    <location>
        <begin position="322"/>
        <end position="402"/>
    </location>
</feature>
<dbReference type="Gene3D" id="2.60.120.1060">
    <property type="entry name" value="NPCBM/NEW2 domain"/>
    <property type="match status" value="1"/>
</dbReference>
<dbReference type="EMBL" id="DSVQ01000018">
    <property type="protein sequence ID" value="HGT40553.1"/>
    <property type="molecule type" value="Genomic_DNA"/>
</dbReference>
<dbReference type="SUPFAM" id="SSF49785">
    <property type="entry name" value="Galactose-binding domain-like"/>
    <property type="match status" value="1"/>
</dbReference>
<organism evidence="3">
    <name type="scientific">Schlesneria paludicola</name>
    <dbReference type="NCBI Taxonomy" id="360056"/>
    <lineage>
        <taxon>Bacteria</taxon>
        <taxon>Pseudomonadati</taxon>
        <taxon>Planctomycetota</taxon>
        <taxon>Planctomycetia</taxon>
        <taxon>Planctomycetales</taxon>
        <taxon>Planctomycetaceae</taxon>
        <taxon>Schlesneria</taxon>
    </lineage>
</organism>
<comment type="caution">
    <text evidence="3">The sequence shown here is derived from an EMBL/GenBank/DDBJ whole genome shotgun (WGS) entry which is preliminary data.</text>
</comment>
<dbReference type="AlphaFoldDB" id="A0A7C4LMI8"/>
<reference evidence="3" key="1">
    <citation type="journal article" date="2020" name="mSystems">
        <title>Genome- and Community-Level Interaction Insights into Carbon Utilization and Element Cycling Functions of Hydrothermarchaeota in Hydrothermal Sediment.</title>
        <authorList>
            <person name="Zhou Z."/>
            <person name="Liu Y."/>
            <person name="Xu W."/>
            <person name="Pan J."/>
            <person name="Luo Z.H."/>
            <person name="Li M."/>
        </authorList>
    </citation>
    <scope>NUCLEOTIDE SEQUENCE [LARGE SCALE GENOMIC DNA]</scope>
    <source>
        <strain evidence="3">SpSt-508</strain>
    </source>
</reference>
<sequence>MMHRRKDSPACWLPCRRLPSSRQLLAAVCLVSLLQGRGSTVGAAERYVALFEDGVRVEASELKDWNDPQSQPRLGDRLLWDASRPMCWVIDRQLEPSAVPAAFVEFTGGDRLAGEVIGFQMGNEWPFERWPAHLVVRPVSDLQPPDEPERGQVRVAVDFVQRVAWSHRPAERLRPGTAILHGGGEFAFRSVRWRPQGVVLLLDDGIKEIPFADLAEIHLPPRDPWQVYQDEVAVLGPEPTVRLVEWHTLDGGRYTASTARFQARHWGDKNRPESWLHLVQPAWALDPLWIRFRTVHTMRSWAAVEPPLVRFGPQSVQREAVFSQGWNWQRDQSTRGKRLMIGEREFAGGFGVHASTELHFDWPSFARGLRVAAGLDPAAGSRGCVSLSIGLNDGVVFAREQLIGSREIVDTNWVALPPADSARRQRLTLRADMAAAHRPAGTDPFDIRDMVTWGDPQVRLDAEALQPSGPRRLASIAGLAGWTATDADWSSLRTLNVCDVTDAREPRFRTVFRTVEPFVVLSHSLRVGQHDHWLSLMISRFSDHAASSVQVKLDGISRGEFAVPVRQGPVDPDPLLIPVADCRGRTVLLELVIYPTAENSWIDFRGLALTDNRPGIRPVYADDALVLEQPPMDGGHVEPSREQPFSGTHCLRVAPGPPAVLAPLPGGEAVIVELPKLGQFRYLAFAWRGENTAGLALHLGHEGRFGANIAEALGAGLAVGKPARRGGRQRRIEDRGLRHGYAYDAGIYQPLSTSPLRLDRQVPDQWKLETRDLFGDFGPILLTGVAVQCLERGAGWFDHIYLARTPQDLEYVRQWLVTEPPAKPDETYSQKATRPEEWGAAIAQFAPAFATREAPHGLYQKREHFGQSDGWQTHPIDQNQPFILRTGLVLPADRPQELDLRVSHASQGDWRLVVRGNGQKIFETIVDEHLTRPQRGWASLQVDLSAFRGQKVLLEVLNASNDGKNDYGYWKRVVLRDLSPKN</sequence>
<feature type="chain" id="PRO_5028062564" description="Glycosyl hydrolase family 98 putative carbohydrate-binding module domain-containing protein" evidence="1">
    <location>
        <begin position="27"/>
        <end position="982"/>
    </location>
</feature>
<keyword evidence="1" id="KW-0732">Signal</keyword>
<evidence type="ECO:0000313" key="3">
    <source>
        <dbReference type="EMBL" id="HGT40553.1"/>
    </source>
</evidence>
<gene>
    <name evidence="3" type="ORF">ENS64_15010</name>
</gene>
<dbReference type="InterPro" id="IPR008979">
    <property type="entry name" value="Galactose-bd-like_sf"/>
</dbReference>
<accession>A0A7C4LMI8</accession>
<evidence type="ECO:0000259" key="2">
    <source>
        <dbReference type="Pfam" id="PF08305"/>
    </source>
</evidence>
<dbReference type="InterPro" id="IPR013222">
    <property type="entry name" value="Glyco_hyd_98_carb-bd"/>
</dbReference>
<protein>
    <recommendedName>
        <fullName evidence="2">Glycosyl hydrolase family 98 putative carbohydrate-binding module domain-containing protein</fullName>
    </recommendedName>
</protein>
<proteinExistence type="predicted"/>
<feature type="signal peptide" evidence="1">
    <location>
        <begin position="1"/>
        <end position="26"/>
    </location>
</feature>